<evidence type="ECO:0000256" key="2">
    <source>
        <dbReference type="SAM" id="MobiDB-lite"/>
    </source>
</evidence>
<dbReference type="PROSITE" id="PS50158">
    <property type="entry name" value="ZF_CCHC"/>
    <property type="match status" value="1"/>
</dbReference>
<evidence type="ECO:0000256" key="1">
    <source>
        <dbReference type="PROSITE-ProRule" id="PRU00047"/>
    </source>
</evidence>
<dbReference type="GO" id="GO:0008270">
    <property type="term" value="F:zinc ion binding"/>
    <property type="evidence" value="ECO:0007669"/>
    <property type="project" value="UniProtKB-KW"/>
</dbReference>
<feature type="region of interest" description="Disordered" evidence="2">
    <location>
        <begin position="276"/>
        <end position="296"/>
    </location>
</feature>
<accession>A0A498LZU5</accession>
<protein>
    <submittedName>
        <fullName evidence="4">Retrovirus-related Pol poly from transposon</fullName>
    </submittedName>
</protein>
<reference evidence="4 5" key="1">
    <citation type="submission" date="2018-03" db="EMBL/GenBank/DDBJ databases">
        <title>Draft genome sequence of Rohu Carp (Labeo rohita).</title>
        <authorList>
            <person name="Das P."/>
            <person name="Kushwaha B."/>
            <person name="Joshi C.G."/>
            <person name="Kumar D."/>
            <person name="Nagpure N.S."/>
            <person name="Sahoo L."/>
            <person name="Das S.P."/>
            <person name="Bit A."/>
            <person name="Patnaik S."/>
            <person name="Meher P.K."/>
            <person name="Jayasankar P."/>
            <person name="Koringa P.G."/>
            <person name="Patel N.V."/>
            <person name="Hinsu A.T."/>
            <person name="Kumar R."/>
            <person name="Pandey M."/>
            <person name="Agarwal S."/>
            <person name="Srivastava S."/>
            <person name="Singh M."/>
            <person name="Iquebal M.A."/>
            <person name="Jaiswal S."/>
            <person name="Angadi U.B."/>
            <person name="Kumar N."/>
            <person name="Raza M."/>
            <person name="Shah T.M."/>
            <person name="Rai A."/>
            <person name="Jena J.K."/>
        </authorList>
    </citation>
    <scope>NUCLEOTIDE SEQUENCE [LARGE SCALE GENOMIC DNA]</scope>
    <source>
        <strain evidence="4">DASCIFA01</strain>
        <tissue evidence="4">Testis</tissue>
    </source>
</reference>
<evidence type="ECO:0000313" key="4">
    <source>
        <dbReference type="EMBL" id="RXN12736.1"/>
    </source>
</evidence>
<evidence type="ECO:0000259" key="3">
    <source>
        <dbReference type="PROSITE" id="PS50158"/>
    </source>
</evidence>
<feature type="domain" description="CCHC-type" evidence="3">
    <location>
        <begin position="258"/>
        <end position="271"/>
    </location>
</feature>
<comment type="caution">
    <text evidence="4">The sequence shown here is derived from an EMBL/GenBank/DDBJ whole genome shotgun (WGS) entry which is preliminary data.</text>
</comment>
<dbReference type="STRING" id="84645.A0A498LZU5"/>
<dbReference type="GO" id="GO:0003676">
    <property type="term" value="F:nucleic acid binding"/>
    <property type="evidence" value="ECO:0007669"/>
    <property type="project" value="InterPro"/>
</dbReference>
<gene>
    <name evidence="4" type="ORF">ROHU_009995</name>
</gene>
<keyword evidence="1" id="KW-0862">Zinc</keyword>
<sequence length="536" mass="58946">MRQIKVTLFPVSAAPAGSDFLGARSGISATGWRGGVHLKESKDQFGVDPCIESCCLLVINGDSVVGAMANERRNLVREIRKALCELPADELFLIAKNTEQIDEREESQVELGDEEGCFDFGLGPKHGELRRDFKQLVAAGDVTDDTLLRQLVKVTSEEEERQRRIQSLPRTKVTHAQSAQIEGGPEIKAAAAMTEQTDKEIRKLITQVEALTNVVTSLQQAKEKEQQCQCMTKAPEKRRRPGCPNCIKQGKEQTCSHCFFCGEEGHRAVGCLNRQKMSAPSDRPKSTPQTAVPNSESSCRTYTVNAGLWKHMGRTAKKPQTRQPEDSGEKTVQFVGKKCLLEGEIGGYQVSMLLDTETQVSIIDQDWRKKYLPTHDVRPLSEIVGPSAGLEVFAINGEAIPFSGWVEATGLAIGKGILTTLHSLMSSTGNTQDDLCEVSVGFIRADKVNADTARVRVGPRDVIIRPGQVANVKFILICAFGASPFPGRPPLAHSYLLRNSPLLRCRSLRAPADSVTFRSCIFPVLRYRSGSRRRTA</sequence>
<keyword evidence="1" id="KW-0479">Metal-binding</keyword>
<dbReference type="AlphaFoldDB" id="A0A498LZU5"/>
<evidence type="ECO:0000313" key="5">
    <source>
        <dbReference type="Proteomes" id="UP000290572"/>
    </source>
</evidence>
<feature type="compositionally biased region" description="Polar residues" evidence="2">
    <location>
        <begin position="286"/>
        <end position="296"/>
    </location>
</feature>
<proteinExistence type="predicted"/>
<organism evidence="4 5">
    <name type="scientific">Labeo rohita</name>
    <name type="common">Indian major carp</name>
    <name type="synonym">Cyprinus rohita</name>
    <dbReference type="NCBI Taxonomy" id="84645"/>
    <lineage>
        <taxon>Eukaryota</taxon>
        <taxon>Metazoa</taxon>
        <taxon>Chordata</taxon>
        <taxon>Craniata</taxon>
        <taxon>Vertebrata</taxon>
        <taxon>Euteleostomi</taxon>
        <taxon>Actinopterygii</taxon>
        <taxon>Neopterygii</taxon>
        <taxon>Teleostei</taxon>
        <taxon>Ostariophysi</taxon>
        <taxon>Cypriniformes</taxon>
        <taxon>Cyprinidae</taxon>
        <taxon>Labeoninae</taxon>
        <taxon>Labeonini</taxon>
        <taxon>Labeo</taxon>
    </lineage>
</organism>
<keyword evidence="1" id="KW-0863">Zinc-finger</keyword>
<name>A0A498LZU5_LABRO</name>
<keyword evidence="5" id="KW-1185">Reference proteome</keyword>
<dbReference type="Proteomes" id="UP000290572">
    <property type="component" value="Unassembled WGS sequence"/>
</dbReference>
<dbReference type="InterPro" id="IPR001878">
    <property type="entry name" value="Znf_CCHC"/>
</dbReference>
<dbReference type="EMBL" id="QBIY01013028">
    <property type="protein sequence ID" value="RXN12736.1"/>
    <property type="molecule type" value="Genomic_DNA"/>
</dbReference>